<accession>A0A1M4WIR0</accession>
<dbReference type="GO" id="GO:0005829">
    <property type="term" value="C:cytosol"/>
    <property type="evidence" value="ECO:0007669"/>
    <property type="project" value="TreeGrafter"/>
</dbReference>
<evidence type="ECO:0000256" key="2">
    <source>
        <dbReference type="ARBA" id="ARBA00011245"/>
    </source>
</evidence>
<reference evidence="6 7" key="1">
    <citation type="submission" date="2016-11" db="EMBL/GenBank/DDBJ databases">
        <authorList>
            <person name="Jaros S."/>
            <person name="Januszkiewicz K."/>
            <person name="Wedrychowicz H."/>
        </authorList>
    </citation>
    <scope>NUCLEOTIDE SEQUENCE [LARGE SCALE GENOMIC DNA]</scope>
    <source>
        <strain evidence="6 7">DSM 26883</strain>
    </source>
</reference>
<dbReference type="AlphaFoldDB" id="A0A1M4WIR0"/>
<dbReference type="RefSeq" id="WP_073349394.1">
    <property type="nucleotide sequence ID" value="NZ_FQVD01000006.1"/>
</dbReference>
<dbReference type="Gene3D" id="1.20.1050.60">
    <property type="entry name" value="alpha-1,2-mannosidase"/>
    <property type="match status" value="1"/>
</dbReference>
<dbReference type="GO" id="GO:0000224">
    <property type="term" value="F:peptide-N4-(N-acetyl-beta-glucosaminyl)asparagine amidase activity"/>
    <property type="evidence" value="ECO:0007669"/>
    <property type="project" value="TreeGrafter"/>
</dbReference>
<dbReference type="InterPro" id="IPR014718">
    <property type="entry name" value="GH-type_carb-bd"/>
</dbReference>
<dbReference type="STRING" id="871325.SAMN05444349_106118"/>
<dbReference type="InterPro" id="IPR008928">
    <property type="entry name" value="6-hairpin_glycosidase_sf"/>
</dbReference>
<dbReference type="Proteomes" id="UP000184436">
    <property type="component" value="Unassembled WGS sequence"/>
</dbReference>
<dbReference type="GO" id="GO:0030246">
    <property type="term" value="F:carbohydrate binding"/>
    <property type="evidence" value="ECO:0007669"/>
    <property type="project" value="InterPro"/>
</dbReference>
<dbReference type="GO" id="GO:0005975">
    <property type="term" value="P:carbohydrate metabolic process"/>
    <property type="evidence" value="ECO:0007669"/>
    <property type="project" value="InterPro"/>
</dbReference>
<dbReference type="InterPro" id="IPR005887">
    <property type="entry name" value="GH92_a_mannosidase_put"/>
</dbReference>
<gene>
    <name evidence="6" type="ORF">SAMN05444349_106118</name>
</gene>
<keyword evidence="7" id="KW-1185">Reference proteome</keyword>
<evidence type="ECO:0000259" key="4">
    <source>
        <dbReference type="Pfam" id="PF07971"/>
    </source>
</evidence>
<dbReference type="Gene3D" id="1.20.1610.10">
    <property type="entry name" value="alpha-1,2-mannosidases domains"/>
    <property type="match status" value="1"/>
</dbReference>
<dbReference type="InterPro" id="IPR012939">
    <property type="entry name" value="Glyco_hydro_92"/>
</dbReference>
<evidence type="ECO:0000259" key="5">
    <source>
        <dbReference type="Pfam" id="PF17678"/>
    </source>
</evidence>
<dbReference type="Pfam" id="PF07971">
    <property type="entry name" value="Glyco_hydro_92"/>
    <property type="match status" value="1"/>
</dbReference>
<evidence type="ECO:0000256" key="1">
    <source>
        <dbReference type="ARBA" id="ARBA00001913"/>
    </source>
</evidence>
<dbReference type="Gene3D" id="3.30.2080.10">
    <property type="entry name" value="GH92 mannosidase domain"/>
    <property type="match status" value="1"/>
</dbReference>
<dbReference type="NCBIfam" id="TIGR01180">
    <property type="entry name" value="aman2_put"/>
    <property type="match status" value="1"/>
</dbReference>
<sequence length="791" mass="88447">MMRLKWISSLFVLVGIWGCSSPKTLNLVEYVNPNIGTIHSRWFFYTPAAEPFGLAKLGASTNGTYGNNQGWEAVGYEDGHTSIDGFPCLHEFQIGGISLMPVTGEVKTNPGKLEDPDNGFRSRFDKKDEIARPGYYAVFLKDYQVKAELTATARVGFQRYTFPDSENAHILFNIGNRQGESGAVRDAYIKLVNENTVEGYVITEPEYVKKYQSGATVAMYFYAKLDRTPESVEVFYQDSTLVSGNEIKGPGAIMCLNYKTKQDDVVTIKIGLSYTSIENAKSNLEAEAEKLTFDEVVQATTEKWNETLNRILVSGGTEDSKIKFYTGLYHALLGRGLANDVNGAYPKNDGTIGQIPLNKDGKPEHNHYNTDAVWGAYWNLTPLWALAYPEYYNDFVNSQLLVYKDAGWLGDGIATSKYVSGVGTNMVSIALAGAYNSGIRNFDVETGYQAALKNELGWEGRIEGAGKTDVKQFVERGYVPYENSIFYGTHSEGSSFSASHTLEYSFSAYAVAQWAKALGHTKDYKRLMSLSNGWEKLFDDSLKMIRPRVPQGEFIDNFNPLESWRGFQEGNAMQYTFFVPQNPSRLIEKVGKELFNNRLDSIFTEARKSIFGGGKVVNAFSGLQSPYNHGNQPSLHISWLFNFSGKPFLTQKWTRLICDEFYGTSGEHGYGYGQDEDQGQLGAWYVMAAMGLFDVQGGSCERPTFQMGSPLFDKIEIKLNPMNAVGKTFVIETVNNTPDAYYIQSATLNGKPLEQCWMYRDELYQGGILKLIMGNQPNEQWGAEKPPRCSE</sequence>
<dbReference type="Pfam" id="PF17678">
    <property type="entry name" value="Glyco_hydro_92N"/>
    <property type="match status" value="1"/>
</dbReference>
<keyword evidence="3" id="KW-0106">Calcium</keyword>
<comment type="subunit">
    <text evidence="2">Monomer.</text>
</comment>
<dbReference type="InterPro" id="IPR050883">
    <property type="entry name" value="PNGase"/>
</dbReference>
<dbReference type="SUPFAM" id="SSF48208">
    <property type="entry name" value="Six-hairpin glycosidases"/>
    <property type="match status" value="1"/>
</dbReference>
<dbReference type="PANTHER" id="PTHR12143">
    <property type="entry name" value="PEPTIDE N-GLYCANASE PNGASE -RELATED"/>
    <property type="match status" value="1"/>
</dbReference>
<feature type="domain" description="Glycosyl hydrolase family 92 N-terminal" evidence="5">
    <location>
        <begin position="30"/>
        <end position="273"/>
    </location>
</feature>
<dbReference type="GO" id="GO:0006516">
    <property type="term" value="P:glycoprotein catabolic process"/>
    <property type="evidence" value="ECO:0007669"/>
    <property type="project" value="TreeGrafter"/>
</dbReference>
<dbReference type="EMBL" id="FQVD01000006">
    <property type="protein sequence ID" value="SHE81139.1"/>
    <property type="molecule type" value="Genomic_DNA"/>
</dbReference>
<proteinExistence type="predicted"/>
<protein>
    <submittedName>
        <fullName evidence="6">Alpha-1,2-mannosidase, putative</fullName>
    </submittedName>
</protein>
<dbReference type="Gene3D" id="2.70.98.10">
    <property type="match status" value="1"/>
</dbReference>
<evidence type="ECO:0000256" key="3">
    <source>
        <dbReference type="ARBA" id="ARBA00022837"/>
    </source>
</evidence>
<organism evidence="6 7">
    <name type="scientific">Bacteroides faecichinchillae</name>
    <dbReference type="NCBI Taxonomy" id="871325"/>
    <lineage>
        <taxon>Bacteria</taxon>
        <taxon>Pseudomonadati</taxon>
        <taxon>Bacteroidota</taxon>
        <taxon>Bacteroidia</taxon>
        <taxon>Bacteroidales</taxon>
        <taxon>Bacteroidaceae</taxon>
        <taxon>Bacteroides</taxon>
    </lineage>
</organism>
<dbReference type="InterPro" id="IPR041371">
    <property type="entry name" value="GH92_N"/>
</dbReference>
<feature type="domain" description="Glycosyl hydrolase family 92" evidence="4">
    <location>
        <begin position="279"/>
        <end position="774"/>
    </location>
</feature>
<evidence type="ECO:0000313" key="7">
    <source>
        <dbReference type="Proteomes" id="UP000184436"/>
    </source>
</evidence>
<comment type="cofactor">
    <cofactor evidence="1">
        <name>Ca(2+)</name>
        <dbReference type="ChEBI" id="CHEBI:29108"/>
    </cofactor>
</comment>
<name>A0A1M4WIR0_9BACE</name>
<dbReference type="OrthoDB" id="9762711at2"/>
<evidence type="ECO:0000313" key="6">
    <source>
        <dbReference type="EMBL" id="SHE81139.1"/>
    </source>
</evidence>
<dbReference type="PANTHER" id="PTHR12143:SF39">
    <property type="entry name" value="SECRETED PROTEIN"/>
    <property type="match status" value="1"/>
</dbReference>